<keyword evidence="2" id="KW-0472">Membrane</keyword>
<feature type="region of interest" description="Disordered" evidence="1">
    <location>
        <begin position="1"/>
        <end position="54"/>
    </location>
</feature>
<dbReference type="EMBL" id="AHZP02000380">
    <property type="protein sequence ID" value="KYK71051.1"/>
    <property type="molecule type" value="Genomic_DNA"/>
</dbReference>
<evidence type="ECO:0000313" key="3">
    <source>
        <dbReference type="EMBL" id="KYK71051.1"/>
    </source>
</evidence>
<sequence>MAGSKGDETPAGSAAAPSRGKRMEAVEIRRKSPSRSRVRTPPSMRCSTARQSSCGGGQLSWIVIVIFVVEAFCFFSLGTIFCYYFWGDRSSGHHSRDALASTGAVGPNLSSVAGTDAPGDTTSVASPPAARLGSGGKPWGRKIPGGLPNLLGEGEDLPFDRRHLQSFFARSEKTRATETPLPWGDDGEHAFESPSLTEHLASSFGELPAAVVAPGISERRLEEDDSSMGSEPSEDDGSAADDTVTYIPPHRTGNDIDGQAEDTTLSPQHTTAWDASSSWSRDTQKSMFTEEYELSNEMWGHSETSSDNGEEEEDEQYLFDDAQSRKPKGLLPETESQKHPAAAGRPEPVERNDVGPSSGSVESGAQAKGSGTKSSQPARGNRPKRRLHRKRESSPDVSEEEVAGSESDKVVRVESAVLPSSPVAPDKEVDTDGGVAAKNLPRKDSDPKKKREEGSHAGFDERVVGHGVMRRMRVTRESLARIAKKKLRQFHCDMHRQQVCDYLKSDDQQYRVWFTLSVLYGLEWPFYSYADGGGSHFLQELLDHTRDFGPPAGASSLVRRRYEHFRECGMPQAFESGLKTLMDTLPSGAEFPSVLKKAAKDVRLRKVLFGMGDVHVPFDGVTTLAHVFDMVEDAMGLAWGKAVFLGQDPTAPTHCKPFSLDELYYKYMFAFSESRRYFSMVILLSRAMRQHVTQKPHNGIILLLVEQPHVSSSTSTPSPVAQMSAKSSHFPRRLSAMLSSNGHGLRSRGGWGGRRIPQIGTGDFDPDALQRLHDFQMLQEEVRQSILMKLESAIIRFYPTSKTMRRDIVKLPDVRVSGFFFRSADGWTHEKGLVGLEIDFTLMERFKEQTPPNGVLIQVTLLDLWATQPIEEWPDVMDPSKKLVSSYTATQLLKSELQWDQSLASFEWGRTKFIYSTVSEVFEYEKIDTVNRVSFDPDIQVMLLQSYSDFVANGKEDGMMAMIIEVLQRKPLGHSGVPREFRADRIVLQGTATPLEQRGGGKGQLYRKMQFGAGIDYGEVLQIEKAIRQHTVMLHIKILGLGHAAAEDWRGLKAHEILNRLAQRLRGTFEIHYVNPGKMPESPQVATRSVKCTNVIPDWILAMAVFATASFFIIFIILMMYHRKLDVPWWLSCWCSRFSPWEKDTADKQSTCPSDMESSRGEGDVDHVRSPGVSDDEDEAEDPGTKRSMACIIEEDYEWGEYGHAGDLTRASVHGSRDRSSFEHVVDPSLRSPYAGPSRPGSGCGSNFGIAAGFHQNSSSSVGLARNPSRGYDDVNMGHPVAPRGVLNSMPVVRTPTLTRAVSRRLGAESGFSTPNGSNI</sequence>
<organism evidence="3 4">
    <name type="scientific">Toxoplasma gondii TgCatPRC2</name>
    <dbReference type="NCBI Taxonomy" id="1130821"/>
    <lineage>
        <taxon>Eukaryota</taxon>
        <taxon>Sar</taxon>
        <taxon>Alveolata</taxon>
        <taxon>Apicomplexa</taxon>
        <taxon>Conoidasida</taxon>
        <taxon>Coccidia</taxon>
        <taxon>Eucoccidiorida</taxon>
        <taxon>Eimeriorina</taxon>
        <taxon>Sarcocystidae</taxon>
        <taxon>Toxoplasma</taxon>
    </lineage>
</organism>
<feature type="transmembrane region" description="Helical" evidence="2">
    <location>
        <begin position="59"/>
        <end position="86"/>
    </location>
</feature>
<feature type="region of interest" description="Disordered" evidence="1">
    <location>
        <begin position="220"/>
        <end position="459"/>
    </location>
</feature>
<feature type="region of interest" description="Disordered" evidence="1">
    <location>
        <begin position="110"/>
        <end position="147"/>
    </location>
</feature>
<dbReference type="OrthoDB" id="333299at2759"/>
<gene>
    <name evidence="3" type="ORF">TGPRC2_270670</name>
</gene>
<feature type="transmembrane region" description="Helical" evidence="2">
    <location>
        <begin position="1099"/>
        <end position="1121"/>
    </location>
</feature>
<feature type="compositionally biased region" description="Basic and acidic residues" evidence="1">
    <location>
        <begin position="1215"/>
        <end position="1226"/>
    </location>
</feature>
<protein>
    <submittedName>
        <fullName evidence="3">Putative transmembrane protein</fullName>
    </submittedName>
</protein>
<proteinExistence type="predicted"/>
<keyword evidence="2" id="KW-1133">Transmembrane helix</keyword>
<evidence type="ECO:0000313" key="4">
    <source>
        <dbReference type="Proteomes" id="UP000075225"/>
    </source>
</evidence>
<dbReference type="VEuPathDB" id="ToxoDB:TGPRC2_270670"/>
<feature type="region of interest" description="Disordered" evidence="1">
    <location>
        <begin position="1144"/>
        <end position="1187"/>
    </location>
</feature>
<feature type="compositionally biased region" description="Acidic residues" evidence="1">
    <location>
        <begin position="308"/>
        <end position="318"/>
    </location>
</feature>
<keyword evidence="2 3" id="KW-0812">Transmembrane</keyword>
<name>A0A151HP67_TOXGO</name>
<accession>A0A151HP67</accession>
<reference evidence="4" key="1">
    <citation type="submission" date="2016-03" db="EMBL/GenBank/DDBJ databases">
        <authorList>
            <person name="Sibley D."/>
            <person name="Venepally P."/>
            <person name="Karamycheva S."/>
            <person name="Hadjithomas M."/>
            <person name="Khan A."/>
            <person name="Brunk B."/>
            <person name="Roos D."/>
            <person name="Caler E."/>
            <person name="Lorenzi H."/>
        </authorList>
    </citation>
    <scope>NUCLEOTIDE SEQUENCE [LARGE SCALE GENOMIC DNA]</scope>
    <source>
        <strain evidence="4">TgCatPRC2</strain>
    </source>
</reference>
<feature type="region of interest" description="Disordered" evidence="1">
    <location>
        <begin position="1215"/>
        <end position="1241"/>
    </location>
</feature>
<evidence type="ECO:0000256" key="2">
    <source>
        <dbReference type="SAM" id="Phobius"/>
    </source>
</evidence>
<feature type="compositionally biased region" description="Basic and acidic residues" evidence="1">
    <location>
        <begin position="441"/>
        <end position="459"/>
    </location>
</feature>
<evidence type="ECO:0000256" key="1">
    <source>
        <dbReference type="SAM" id="MobiDB-lite"/>
    </source>
</evidence>
<dbReference type="Proteomes" id="UP000075225">
    <property type="component" value="Unassembled WGS sequence"/>
</dbReference>
<feature type="compositionally biased region" description="Polar residues" evidence="1">
    <location>
        <begin position="355"/>
        <end position="378"/>
    </location>
</feature>
<feature type="compositionally biased region" description="Basic and acidic residues" evidence="1">
    <location>
        <begin position="1157"/>
        <end position="1169"/>
    </location>
</feature>
<feature type="compositionally biased region" description="Basic and acidic residues" evidence="1">
    <location>
        <begin position="21"/>
        <end position="30"/>
    </location>
</feature>
<feature type="compositionally biased region" description="Basic residues" evidence="1">
    <location>
        <begin position="381"/>
        <end position="391"/>
    </location>
</feature>
<feature type="compositionally biased region" description="Polar residues" evidence="1">
    <location>
        <begin position="261"/>
        <end position="287"/>
    </location>
</feature>
<comment type="caution">
    <text evidence="3">The sequence shown here is derived from an EMBL/GenBank/DDBJ whole genome shotgun (WGS) entry which is preliminary data.</text>
</comment>
<feature type="region of interest" description="Disordered" evidence="1">
    <location>
        <begin position="1258"/>
        <end position="1287"/>
    </location>
</feature>